<gene>
    <name evidence="1" type="ORF">Hypma_015570</name>
</gene>
<evidence type="ECO:0000313" key="2">
    <source>
        <dbReference type="Proteomes" id="UP000076154"/>
    </source>
</evidence>
<comment type="caution">
    <text evidence="1">The sequence shown here is derived from an EMBL/GenBank/DDBJ whole genome shotgun (WGS) entry which is preliminary data.</text>
</comment>
<name>A0A369K5N0_HYPMA</name>
<sequence>MTLHRAQGSFDFEVKFDQLSVFFSRVNHHETPLFAPGWKLFLTHQIADPAFDDGPPMVGIAVSVPGMSKHLWGDVSVFLTIKISDAASISKKCFFHLDGRPQLSEALTFPRAALWDSNFPVRRNDYFIINVHFAFAPEGIPASMKPTLSNALTKTMRGQEFIDTMFILFSRISGTTKRVYSPIPVFACSDLLHTPDSYFENLLRRSGFLESNPVEIRTYSVKQEDQFTDDYDYSADSDLEDDVRDIPLSKETDRPFVAGRASTPASVKKVVHVKDTAMTTWRSLIFYLYSGDITFAPLRSTTSTQSRRKKLEEFRKLHPGNPPPCSPKSMYRLADKLGIDVLRRLALEHISAQLTEHSAVEELFSVFTSRYDEVATAELEYISEHWHMFKHSPELRNKLDEVATGAIPHGGRILSLLLARTAILYNGDYRTTIV</sequence>
<dbReference type="InterPro" id="IPR011333">
    <property type="entry name" value="SKP1/BTB/POZ_sf"/>
</dbReference>
<accession>A0A369K5N0</accession>
<evidence type="ECO:0008006" key="3">
    <source>
        <dbReference type="Google" id="ProtNLM"/>
    </source>
</evidence>
<dbReference type="STRING" id="39966.A0A369K5N0"/>
<reference evidence="1" key="1">
    <citation type="submission" date="2018-04" db="EMBL/GenBank/DDBJ databases">
        <title>Whole genome sequencing of Hypsizygus marmoreus.</title>
        <authorList>
            <person name="Choi I.-G."/>
            <person name="Min B."/>
            <person name="Kim J.-G."/>
            <person name="Kim S."/>
            <person name="Oh Y.-L."/>
            <person name="Kong W.-S."/>
            <person name="Park H."/>
            <person name="Jeong J."/>
            <person name="Song E.-S."/>
        </authorList>
    </citation>
    <scope>NUCLEOTIDE SEQUENCE [LARGE SCALE GENOMIC DNA]</scope>
    <source>
        <strain evidence="1">51987-8</strain>
    </source>
</reference>
<dbReference type="EMBL" id="LUEZ02000010">
    <property type="protein sequence ID" value="RDB28800.1"/>
    <property type="molecule type" value="Genomic_DNA"/>
</dbReference>
<dbReference type="OrthoDB" id="6359816at2759"/>
<dbReference type="InParanoid" id="A0A369K5N0"/>
<proteinExistence type="predicted"/>
<protein>
    <recommendedName>
        <fullName evidence="3">BTB domain-containing protein</fullName>
    </recommendedName>
</protein>
<evidence type="ECO:0000313" key="1">
    <source>
        <dbReference type="EMBL" id="RDB28800.1"/>
    </source>
</evidence>
<dbReference type="AlphaFoldDB" id="A0A369K5N0"/>
<dbReference type="Proteomes" id="UP000076154">
    <property type="component" value="Unassembled WGS sequence"/>
</dbReference>
<dbReference type="Gene3D" id="3.30.710.10">
    <property type="entry name" value="Potassium Channel Kv1.1, Chain A"/>
    <property type="match status" value="1"/>
</dbReference>
<organism evidence="1 2">
    <name type="scientific">Hypsizygus marmoreus</name>
    <name type="common">White beech mushroom</name>
    <name type="synonym">Agaricus marmoreus</name>
    <dbReference type="NCBI Taxonomy" id="39966"/>
    <lineage>
        <taxon>Eukaryota</taxon>
        <taxon>Fungi</taxon>
        <taxon>Dikarya</taxon>
        <taxon>Basidiomycota</taxon>
        <taxon>Agaricomycotina</taxon>
        <taxon>Agaricomycetes</taxon>
        <taxon>Agaricomycetidae</taxon>
        <taxon>Agaricales</taxon>
        <taxon>Tricholomatineae</taxon>
        <taxon>Lyophyllaceae</taxon>
        <taxon>Hypsizygus</taxon>
    </lineage>
</organism>
<keyword evidence="2" id="KW-1185">Reference proteome</keyword>